<reference evidence="1 2" key="1">
    <citation type="submission" date="2017-01" db="EMBL/GenBank/DDBJ databases">
        <title>Genome analysis of Paenibacillus selenitrireducens ES3-24.</title>
        <authorList>
            <person name="Xu D."/>
            <person name="Yao R."/>
            <person name="Zheng S."/>
        </authorList>
    </citation>
    <scope>NUCLEOTIDE SEQUENCE [LARGE SCALE GENOMIC DNA]</scope>
    <source>
        <strain evidence="1 2">ES3-24</strain>
    </source>
</reference>
<evidence type="ECO:0000313" key="2">
    <source>
        <dbReference type="Proteomes" id="UP000190188"/>
    </source>
</evidence>
<dbReference type="STRING" id="1324314.BVG16_19835"/>
<proteinExistence type="predicted"/>
<dbReference type="RefSeq" id="WP_078500846.1">
    <property type="nucleotide sequence ID" value="NZ_MSZX01000008.1"/>
</dbReference>
<protein>
    <submittedName>
        <fullName evidence="1">Uncharacterized protein</fullName>
    </submittedName>
</protein>
<name>A0A1T2X7D3_9BACL</name>
<accession>A0A1T2X7D3</accession>
<dbReference type="EMBL" id="MSZX01000008">
    <property type="protein sequence ID" value="OPA75596.1"/>
    <property type="molecule type" value="Genomic_DNA"/>
</dbReference>
<comment type="caution">
    <text evidence="1">The sequence shown here is derived from an EMBL/GenBank/DDBJ whole genome shotgun (WGS) entry which is preliminary data.</text>
</comment>
<keyword evidence="2" id="KW-1185">Reference proteome</keyword>
<organism evidence="1 2">
    <name type="scientific">Paenibacillus selenitireducens</name>
    <dbReference type="NCBI Taxonomy" id="1324314"/>
    <lineage>
        <taxon>Bacteria</taxon>
        <taxon>Bacillati</taxon>
        <taxon>Bacillota</taxon>
        <taxon>Bacilli</taxon>
        <taxon>Bacillales</taxon>
        <taxon>Paenibacillaceae</taxon>
        <taxon>Paenibacillus</taxon>
    </lineage>
</organism>
<sequence>MQTESKKHVRKKWWEPKSTGILRQYAHDFNGTYHEASFKGFSYKSQHVTVGARHGAGTIQVTIIEAGNNNGSSADTMELTYTYRPRRKLEFYLCSAKRLAYSFLQQRLRPTSMPNSALMKVFKGGATHPSMLRSLLKHEQLSDMLLEHPHAEIRLKIKEHNATLTYRERVKKPDGQSLSQGVQLMERLLDALREQSVMHEQ</sequence>
<gene>
    <name evidence="1" type="ORF">BVG16_19835</name>
</gene>
<evidence type="ECO:0000313" key="1">
    <source>
        <dbReference type="EMBL" id="OPA75596.1"/>
    </source>
</evidence>
<dbReference type="AlphaFoldDB" id="A0A1T2X7D3"/>
<dbReference type="Proteomes" id="UP000190188">
    <property type="component" value="Unassembled WGS sequence"/>
</dbReference>